<evidence type="ECO:0000313" key="1">
    <source>
        <dbReference type="EMBL" id="MDT9609352.1"/>
    </source>
</evidence>
<dbReference type="EMBL" id="JAVTXN010000015">
    <property type="protein sequence ID" value="MDT9609352.1"/>
    <property type="molecule type" value="Genomic_DNA"/>
</dbReference>
<dbReference type="RefSeq" id="WP_118992366.1">
    <property type="nucleotide sequence ID" value="NZ_CP083391.1"/>
</dbReference>
<evidence type="ECO:0000313" key="2">
    <source>
        <dbReference type="Proteomes" id="UP001253287"/>
    </source>
</evidence>
<comment type="caution">
    <text evidence="1">The sequence shown here is derived from an EMBL/GenBank/DDBJ whole genome shotgun (WGS) entry which is preliminary data.</text>
</comment>
<protein>
    <submittedName>
        <fullName evidence="1">Uncharacterized protein</fullName>
    </submittedName>
</protein>
<organism evidence="1 2">
    <name type="scientific">Lactobacillus crispatus</name>
    <dbReference type="NCBI Taxonomy" id="47770"/>
    <lineage>
        <taxon>Bacteria</taxon>
        <taxon>Bacillati</taxon>
        <taxon>Bacillota</taxon>
        <taxon>Bacilli</taxon>
        <taxon>Lactobacillales</taxon>
        <taxon>Lactobacillaceae</taxon>
        <taxon>Lactobacillus</taxon>
    </lineage>
</organism>
<gene>
    <name evidence="1" type="ORF">RON39_04310</name>
</gene>
<dbReference type="Proteomes" id="UP001253287">
    <property type="component" value="Unassembled WGS sequence"/>
</dbReference>
<name>A0AAW8WJH7_9LACO</name>
<reference evidence="1" key="1">
    <citation type="submission" date="2023-08" db="EMBL/GenBank/DDBJ databases">
        <title>Lactobacillus from the Female Urinary Tract.</title>
        <authorList>
            <person name="Stegman N."/>
            <person name="Jackson B."/>
            <person name="Steiling M."/>
            <person name="Sedano C."/>
            <person name="Wolfe A."/>
            <person name="Putonti C."/>
        </authorList>
    </citation>
    <scope>NUCLEOTIDE SEQUENCE</scope>
    <source>
        <strain evidence="1">UMB5661</strain>
    </source>
</reference>
<proteinExistence type="predicted"/>
<sequence>MNKQRFILADYYQQPDVFYHATFDHISSYHKFNHVQPVVLLLNLYLVNKQDKTIELRRPNAVRDSKGKSLVADHVWVEVNYNFFQCIPQELLYGDEIFFKAKVEQYKINREDILLKRNLIWEKTKELNDSIFTNWLATRKQYKGEQYAIRQASMQAQIRQNNAVAKKAQAQIKLVDYGLTDLNSISVSKYQPTVHYKTFHRIKYDLQKIQANRHDYTSWLSQRTIEYKHLLNKKH</sequence>
<accession>A0AAW8WJH7</accession>
<dbReference type="AlphaFoldDB" id="A0AAW8WJH7"/>